<dbReference type="EMBL" id="LAZR01037450">
    <property type="protein sequence ID" value="KKL22175.1"/>
    <property type="molecule type" value="Genomic_DNA"/>
</dbReference>
<sequence>MEIIRFCLIGAGRAGMVHGRNIVDSIKNARLTCIVDSNENTLDEKGSELGVKNIFTSLDDALSMDLFDAAVVVTPTFTHKDIAVRCAMEKKHIFCEKPMSIREDEALAMIEAAGKNNVKLQIGFMRRFDPAFLRAKGVITNGELGEVMIIKSVGRGPGLPPPWTYNVSESNGLFGEVNSHDFDSTRWLAGSDYTRIYAEAVNRKVQDLKDDYPDFYDNAVCTVRFKNDVIGTIDGTCPVGYGYDARTEIVLTKGLISIGEIKGEAFLSCDMNGTIKENAFKSWRNRFRDGYVDEMKSFINSIINGSRPLVSGYDGLAAVRAVVAANLSLVKGMPVELQS</sequence>
<dbReference type="InterPro" id="IPR055170">
    <property type="entry name" value="GFO_IDH_MocA-like_dom"/>
</dbReference>
<dbReference type="InterPro" id="IPR051450">
    <property type="entry name" value="Gfo/Idh/MocA_Oxidoreductases"/>
</dbReference>
<evidence type="ECO:0000313" key="3">
    <source>
        <dbReference type="EMBL" id="KKL22175.1"/>
    </source>
</evidence>
<feature type="domain" description="GFO/IDH/MocA-like oxidoreductase" evidence="2">
    <location>
        <begin position="132"/>
        <end position="256"/>
    </location>
</feature>
<protein>
    <recommendedName>
        <fullName evidence="4">Gfo/Idh/MocA-like oxidoreductase N-terminal domain-containing protein</fullName>
    </recommendedName>
</protein>
<dbReference type="InterPro" id="IPR000683">
    <property type="entry name" value="Gfo/Idh/MocA-like_OxRdtase_N"/>
</dbReference>
<feature type="domain" description="Gfo/Idh/MocA-like oxidoreductase N-terminal" evidence="1">
    <location>
        <begin position="4"/>
        <end position="124"/>
    </location>
</feature>
<evidence type="ECO:0000259" key="1">
    <source>
        <dbReference type="Pfam" id="PF01408"/>
    </source>
</evidence>
<dbReference type="Gene3D" id="3.40.50.720">
    <property type="entry name" value="NAD(P)-binding Rossmann-like Domain"/>
    <property type="match status" value="1"/>
</dbReference>
<dbReference type="GO" id="GO:0000166">
    <property type="term" value="F:nucleotide binding"/>
    <property type="evidence" value="ECO:0007669"/>
    <property type="project" value="InterPro"/>
</dbReference>
<name>A0A0F9BK04_9ZZZZ</name>
<dbReference type="PANTHER" id="PTHR43377">
    <property type="entry name" value="BILIVERDIN REDUCTASE A"/>
    <property type="match status" value="1"/>
</dbReference>
<dbReference type="Pfam" id="PF01408">
    <property type="entry name" value="GFO_IDH_MocA"/>
    <property type="match status" value="1"/>
</dbReference>
<accession>A0A0F9BK04</accession>
<dbReference type="SUPFAM" id="SSF55347">
    <property type="entry name" value="Glyceraldehyde-3-phosphate dehydrogenase-like, C-terminal domain"/>
    <property type="match status" value="1"/>
</dbReference>
<dbReference type="Pfam" id="PF22725">
    <property type="entry name" value="GFO_IDH_MocA_C3"/>
    <property type="match status" value="1"/>
</dbReference>
<gene>
    <name evidence="3" type="ORF">LCGC14_2438060</name>
</gene>
<reference evidence="3" key="1">
    <citation type="journal article" date="2015" name="Nature">
        <title>Complex archaea that bridge the gap between prokaryotes and eukaryotes.</title>
        <authorList>
            <person name="Spang A."/>
            <person name="Saw J.H."/>
            <person name="Jorgensen S.L."/>
            <person name="Zaremba-Niedzwiedzka K."/>
            <person name="Martijn J."/>
            <person name="Lind A.E."/>
            <person name="van Eijk R."/>
            <person name="Schleper C."/>
            <person name="Guy L."/>
            <person name="Ettema T.J."/>
        </authorList>
    </citation>
    <scope>NUCLEOTIDE SEQUENCE</scope>
</reference>
<organism evidence="3">
    <name type="scientific">marine sediment metagenome</name>
    <dbReference type="NCBI Taxonomy" id="412755"/>
    <lineage>
        <taxon>unclassified sequences</taxon>
        <taxon>metagenomes</taxon>
        <taxon>ecological metagenomes</taxon>
    </lineage>
</organism>
<evidence type="ECO:0008006" key="4">
    <source>
        <dbReference type="Google" id="ProtNLM"/>
    </source>
</evidence>
<comment type="caution">
    <text evidence="3">The sequence shown here is derived from an EMBL/GenBank/DDBJ whole genome shotgun (WGS) entry which is preliminary data.</text>
</comment>
<dbReference type="PANTHER" id="PTHR43377:SF1">
    <property type="entry name" value="BILIVERDIN REDUCTASE A"/>
    <property type="match status" value="1"/>
</dbReference>
<evidence type="ECO:0000259" key="2">
    <source>
        <dbReference type="Pfam" id="PF22725"/>
    </source>
</evidence>
<dbReference type="Gene3D" id="3.30.360.10">
    <property type="entry name" value="Dihydrodipicolinate Reductase, domain 2"/>
    <property type="match status" value="1"/>
</dbReference>
<dbReference type="InterPro" id="IPR036291">
    <property type="entry name" value="NAD(P)-bd_dom_sf"/>
</dbReference>
<proteinExistence type="predicted"/>
<dbReference type="SUPFAM" id="SSF51735">
    <property type="entry name" value="NAD(P)-binding Rossmann-fold domains"/>
    <property type="match status" value="1"/>
</dbReference>
<dbReference type="AlphaFoldDB" id="A0A0F9BK04"/>